<dbReference type="GO" id="GO:0004565">
    <property type="term" value="F:beta-galactosidase activity"/>
    <property type="evidence" value="ECO:0007669"/>
    <property type="project" value="UniProtKB-EC"/>
</dbReference>
<feature type="domain" description="Glycoside hydrolase family 42 N-terminal" evidence="10">
    <location>
        <begin position="15"/>
        <end position="387"/>
    </location>
</feature>
<dbReference type="Pfam" id="PF08532">
    <property type="entry name" value="Glyco_hydro_42M"/>
    <property type="match status" value="1"/>
</dbReference>
<evidence type="ECO:0000256" key="1">
    <source>
        <dbReference type="ARBA" id="ARBA00001412"/>
    </source>
</evidence>
<evidence type="ECO:0000256" key="7">
    <source>
        <dbReference type="PIRSR" id="PIRSR001084-1"/>
    </source>
</evidence>
<dbReference type="GO" id="GO:0006012">
    <property type="term" value="P:galactose metabolic process"/>
    <property type="evidence" value="ECO:0007669"/>
    <property type="project" value="InterPro"/>
</dbReference>
<evidence type="ECO:0000313" key="13">
    <source>
        <dbReference type="EMBL" id="CUO74467.1"/>
    </source>
</evidence>
<evidence type="ECO:0000313" key="14">
    <source>
        <dbReference type="EMBL" id="RYT62746.1"/>
    </source>
</evidence>
<evidence type="ECO:0000256" key="4">
    <source>
        <dbReference type="ARBA" id="ARBA00022801"/>
    </source>
</evidence>
<organism evidence="13 15">
    <name type="scientific">Blautia obeum</name>
    <dbReference type="NCBI Taxonomy" id="40520"/>
    <lineage>
        <taxon>Bacteria</taxon>
        <taxon>Bacillati</taxon>
        <taxon>Bacillota</taxon>
        <taxon>Clostridia</taxon>
        <taxon>Lachnospirales</taxon>
        <taxon>Lachnospiraceae</taxon>
        <taxon>Blautia</taxon>
    </lineage>
</organism>
<accession>A0A174HMG4</accession>
<keyword evidence="9" id="KW-0862">Zinc</keyword>
<feature type="binding site" evidence="8">
    <location>
        <position position="316"/>
    </location>
    <ligand>
        <name>substrate</name>
    </ligand>
</feature>
<dbReference type="Pfam" id="PF08533">
    <property type="entry name" value="Glyco_hydro_42C"/>
    <property type="match status" value="1"/>
</dbReference>
<dbReference type="InterPro" id="IPR013738">
    <property type="entry name" value="Beta_galactosidase_Trimer"/>
</dbReference>
<evidence type="ECO:0000256" key="3">
    <source>
        <dbReference type="ARBA" id="ARBA00012756"/>
    </source>
</evidence>
<dbReference type="Gene3D" id="3.40.50.880">
    <property type="match status" value="1"/>
</dbReference>
<dbReference type="RefSeq" id="WP_005421770.1">
    <property type="nucleotide sequence ID" value="NZ_CYZD01000022.1"/>
</dbReference>
<feature type="binding site" evidence="8">
    <location>
        <position position="152"/>
    </location>
    <ligand>
        <name>substrate</name>
    </ligand>
</feature>
<evidence type="ECO:0000256" key="9">
    <source>
        <dbReference type="PIRSR" id="PIRSR001084-3"/>
    </source>
</evidence>
<dbReference type="InterPro" id="IPR013739">
    <property type="entry name" value="Beta_galactosidase_C"/>
</dbReference>
<dbReference type="PIRSF" id="PIRSF001084">
    <property type="entry name" value="B-galactosidase"/>
    <property type="match status" value="1"/>
</dbReference>
<feature type="binding site" evidence="9">
    <location>
        <position position="160"/>
    </location>
    <ligand>
        <name>Zn(2+)</name>
        <dbReference type="ChEBI" id="CHEBI:29105"/>
    </ligand>
</feature>
<evidence type="ECO:0000256" key="8">
    <source>
        <dbReference type="PIRSR" id="PIRSR001084-2"/>
    </source>
</evidence>
<feature type="domain" description="Beta-galactosidase C-terminal" evidence="12">
    <location>
        <begin position="619"/>
        <end position="671"/>
    </location>
</feature>
<feature type="binding site" evidence="8">
    <location>
        <position position="114"/>
    </location>
    <ligand>
        <name>substrate</name>
    </ligand>
</feature>
<comment type="similarity">
    <text evidence="2 6">Belongs to the glycosyl hydrolase 42 family.</text>
</comment>
<evidence type="ECO:0000256" key="6">
    <source>
        <dbReference type="PIRNR" id="PIRNR001084"/>
    </source>
</evidence>
<dbReference type="GO" id="GO:0046872">
    <property type="term" value="F:metal ion binding"/>
    <property type="evidence" value="ECO:0007669"/>
    <property type="project" value="UniProtKB-KW"/>
</dbReference>
<dbReference type="Gene3D" id="3.20.20.80">
    <property type="entry name" value="Glycosidases"/>
    <property type="match status" value="1"/>
</dbReference>
<dbReference type="Proteomes" id="UP000095409">
    <property type="component" value="Unassembled WGS sequence"/>
</dbReference>
<dbReference type="GO" id="GO:0009341">
    <property type="term" value="C:beta-galactosidase complex"/>
    <property type="evidence" value="ECO:0007669"/>
    <property type="project" value="InterPro"/>
</dbReference>
<keyword evidence="9" id="KW-0479">Metal-binding</keyword>
<dbReference type="Gene3D" id="2.60.40.1180">
    <property type="entry name" value="Golgi alpha-mannosidase II"/>
    <property type="match status" value="1"/>
</dbReference>
<evidence type="ECO:0000259" key="12">
    <source>
        <dbReference type="Pfam" id="PF08533"/>
    </source>
</evidence>
<evidence type="ECO:0000313" key="16">
    <source>
        <dbReference type="Proteomes" id="UP000293506"/>
    </source>
</evidence>
<feature type="active site" description="Proton donor" evidence="7">
    <location>
        <position position="153"/>
    </location>
</feature>
<dbReference type="AlphaFoldDB" id="A0A174HMG4"/>
<sequence>MAKQIKYGHYLHGGDYNPEQWLDRPDILQKDIEYFKKAHINTVSVGIFSWAVLEPEEGKYNFDWLEEIINNLYKEGIHTILATPSGARPKWMADKYEEVLRMDPDRTRRFFGGRHNHCFTSPVYREKVHAIDKKLAERFGRHPAVMLWHISNEFGGECHCPLCQAKFREWLKEKYGTIENLNKRWCTTFWSHRYNSFDQIESPSTKGENELHALKLDWKRFVTYQTIDFIKNEVDAIREGGSELPVTANLMYDYDGLDYKKFKDVLDVVSWDNYPSWHKKEEYLTAVDAEMQHDLMRSIRKEPFLLMESCPSATNWKPINKLKKPGMHLAASLQAVAHGSDSVLYFQLRQSQGASEKFHGAVIDHYGGDDTRVFREVTEVGEALEQIQETVGTSMRSQAAVLYDRENDWAIADVQGPRNVDMHYREAVQKNYRALREQGLNVDVIAMEHSLSDYKVLAAPMAYMFKDGYEEKLRAYVENGGTLVLSYWSGLVDGTDRCFLGGTPYGLMDVAGLRSTETDALYDWEENHAIPEAGSHLGISNVYTCKNLCELVKVSDAEVLMRYGEDFYQGYPVLTHKAFGKGHVYYVCADMELGFYQDFYGRVAAEAGLKSPIEIIPEGVSVTVRENEDTEYLFIQNYARKPQAVPVPAEYELLYGTESEVMAPLQTRILKKSK</sequence>
<evidence type="ECO:0000259" key="10">
    <source>
        <dbReference type="Pfam" id="PF02449"/>
    </source>
</evidence>
<evidence type="ECO:0000313" key="15">
    <source>
        <dbReference type="Proteomes" id="UP000095409"/>
    </source>
</evidence>
<feature type="binding site" evidence="9">
    <location>
        <position position="158"/>
    </location>
    <ligand>
        <name>Zn(2+)</name>
        <dbReference type="ChEBI" id="CHEBI:29105"/>
    </ligand>
</feature>
<feature type="domain" description="Beta-galactosidase trimerisation" evidence="11">
    <location>
        <begin position="398"/>
        <end position="609"/>
    </location>
</feature>
<evidence type="ECO:0000256" key="2">
    <source>
        <dbReference type="ARBA" id="ARBA00005940"/>
    </source>
</evidence>
<dbReference type="CDD" id="cd03143">
    <property type="entry name" value="A4_beta-galactosidase_middle_domain"/>
    <property type="match status" value="1"/>
</dbReference>
<comment type="catalytic activity">
    <reaction evidence="1 6">
        <text>Hydrolysis of terminal non-reducing beta-D-galactose residues in beta-D-galactosides.</text>
        <dbReference type="EC" id="3.2.1.23"/>
    </reaction>
</comment>
<evidence type="ECO:0000256" key="5">
    <source>
        <dbReference type="ARBA" id="ARBA00023295"/>
    </source>
</evidence>
<keyword evidence="4 6" id="KW-0378">Hydrolase</keyword>
<feature type="binding site" evidence="9">
    <location>
        <position position="163"/>
    </location>
    <ligand>
        <name>Zn(2+)</name>
        <dbReference type="ChEBI" id="CHEBI:29105"/>
    </ligand>
</feature>
<dbReference type="PANTHER" id="PTHR36447">
    <property type="entry name" value="BETA-GALACTOSIDASE GANA"/>
    <property type="match status" value="1"/>
</dbReference>
<gene>
    <name evidence="13" type="primary">bglY</name>
    <name evidence="14" type="ORF">EAI82_13945</name>
    <name evidence="13" type="ORF">ERS852394_02923</name>
</gene>
<feature type="active site" description="Nucleophile" evidence="7">
    <location>
        <position position="308"/>
    </location>
</feature>
<dbReference type="EC" id="3.2.1.23" evidence="3 6"/>
<dbReference type="InterPro" id="IPR013780">
    <property type="entry name" value="Glyco_hydro_b"/>
</dbReference>
<dbReference type="InterPro" id="IPR013529">
    <property type="entry name" value="Glyco_hydro_42_N"/>
</dbReference>
<protein>
    <recommendedName>
        <fullName evidence="3 6">Beta-galactosidase</fullName>
        <shortName evidence="6">Beta-gal</shortName>
        <ecNumber evidence="3 6">3.2.1.23</ecNumber>
    </recommendedName>
</protein>
<dbReference type="EMBL" id="RCXQ01000017">
    <property type="protein sequence ID" value="RYT62746.1"/>
    <property type="molecule type" value="Genomic_DNA"/>
</dbReference>
<dbReference type="SUPFAM" id="SSF52317">
    <property type="entry name" value="Class I glutamine amidotransferase-like"/>
    <property type="match status" value="1"/>
</dbReference>
<dbReference type="PANTHER" id="PTHR36447:SF1">
    <property type="entry name" value="BETA-GALACTOSIDASE GANA"/>
    <property type="match status" value="1"/>
</dbReference>
<dbReference type="InterPro" id="IPR029062">
    <property type="entry name" value="Class_I_gatase-like"/>
</dbReference>
<dbReference type="InterPro" id="IPR017853">
    <property type="entry name" value="GH"/>
</dbReference>
<dbReference type="Pfam" id="PF02449">
    <property type="entry name" value="Glyco_hydro_42"/>
    <property type="match status" value="1"/>
</dbReference>
<evidence type="ECO:0000259" key="11">
    <source>
        <dbReference type="Pfam" id="PF08532"/>
    </source>
</evidence>
<keyword evidence="5 6" id="KW-0326">Glycosidase</keyword>
<dbReference type="SUPFAM" id="SSF51445">
    <property type="entry name" value="(Trans)glycosidases"/>
    <property type="match status" value="1"/>
</dbReference>
<reference evidence="13 15" key="1">
    <citation type="submission" date="2015-09" db="EMBL/GenBank/DDBJ databases">
        <authorList>
            <consortium name="Pathogen Informatics"/>
        </authorList>
    </citation>
    <scope>NUCLEOTIDE SEQUENCE [LARGE SCALE GENOMIC DNA]</scope>
    <source>
        <strain evidence="13 15">2789STDY5608837</strain>
    </source>
</reference>
<name>A0A174HMG4_9FIRM</name>
<dbReference type="InterPro" id="IPR003476">
    <property type="entry name" value="Glyco_hydro_42"/>
</dbReference>
<feature type="binding site" evidence="9">
    <location>
        <position position="118"/>
    </location>
    <ligand>
        <name>Zn(2+)</name>
        <dbReference type="ChEBI" id="CHEBI:29105"/>
    </ligand>
</feature>
<dbReference type="EMBL" id="CYZD01000022">
    <property type="protein sequence ID" value="CUO74467.1"/>
    <property type="molecule type" value="Genomic_DNA"/>
</dbReference>
<dbReference type="Proteomes" id="UP000293506">
    <property type="component" value="Unassembled WGS sequence"/>
</dbReference>
<proteinExistence type="inferred from homology"/>
<dbReference type="GeneID" id="79802585"/>
<reference evidence="14 16" key="2">
    <citation type="journal article" date="2019" name="Science, e1252229">
        <title>Invertible promoters mediate bacterial phase variation, antibiotic resistance, and host adaptation in the gut.</title>
        <authorList>
            <person name="Jiang X."/>
            <person name="Hall A.B."/>
            <person name="Arthur T.D."/>
            <person name="Plichta D.R."/>
            <person name="Covington C.T."/>
            <person name="Poyet M."/>
            <person name="Crothers J."/>
            <person name="Moses P.L."/>
            <person name="Tolonen A.C."/>
            <person name="Vlamakis H."/>
            <person name="Alm E.J."/>
            <person name="Xavier R.J."/>
        </authorList>
    </citation>
    <scope>NUCLEOTIDE SEQUENCE [LARGE SCALE GENOMIC DNA]</scope>
    <source>
        <strain evidence="16">af_0058</strain>
        <strain evidence="14">Af_0058</strain>
    </source>
</reference>